<dbReference type="Pfam" id="PF26078">
    <property type="entry name" value="Baseplate_J_M"/>
    <property type="match status" value="1"/>
</dbReference>
<evidence type="ECO:0000259" key="4">
    <source>
        <dbReference type="Pfam" id="PF26079"/>
    </source>
</evidence>
<feature type="domain" description="Baseplate protein J-like barrel" evidence="2">
    <location>
        <begin position="86"/>
        <end position="162"/>
    </location>
</feature>
<dbReference type="Pfam" id="PF26079">
    <property type="entry name" value="Baseplate_J_C"/>
    <property type="match status" value="1"/>
</dbReference>
<name>A0A8S5MFM5_9CAUD</name>
<evidence type="ECO:0000259" key="2">
    <source>
        <dbReference type="Pfam" id="PF04865"/>
    </source>
</evidence>
<protein>
    <submittedName>
        <fullName evidence="5">Baseplate J like protein</fullName>
    </submittedName>
</protein>
<dbReference type="InterPro" id="IPR058530">
    <property type="entry name" value="Baseplate_J-like_C"/>
</dbReference>
<evidence type="ECO:0000259" key="3">
    <source>
        <dbReference type="Pfam" id="PF26078"/>
    </source>
</evidence>
<organism evidence="5">
    <name type="scientific">Siphoviridae sp. ctmAU6</name>
    <dbReference type="NCBI Taxonomy" id="2826451"/>
    <lineage>
        <taxon>Viruses</taxon>
        <taxon>Duplodnaviria</taxon>
        <taxon>Heunggongvirae</taxon>
        <taxon>Uroviricota</taxon>
        <taxon>Caudoviricetes</taxon>
    </lineage>
</organism>
<dbReference type="InterPro" id="IPR006949">
    <property type="entry name" value="Barrel_Baseplate_J-like"/>
</dbReference>
<sequence>MYKAREQKDILQEMINSSKAKTGLFEGTFQYDALASNSIEFAKVEVELEELNKVAFADTSYGEYLTMIAKQYGVIRKEATKAIGVLTVKGTGTIYAGATFATESGIQFVAIENTEIKENGQINIEAVTAGVIGNVDAETINVISMSIPGINSVINSEPTMGGYDEETDAELLDRYLFKVRNPATSGNKNNYELWAREIEGVGGARCIPLWNGNGTVKVVIIDANLNVADETLLNKVRAYLEEEKPIGADLTVVSATAVNVKIAANIYGSVNKDEFKEKVDTYFKEIGFNRGYVSVAHIGKTLLECSGVIDYDSLTLNGEAKNIPLTEEQLPILENEVDFNVIST</sequence>
<dbReference type="InterPro" id="IPR058531">
    <property type="entry name" value="Baseplate_J_M"/>
</dbReference>
<dbReference type="EMBL" id="BK014889">
    <property type="protein sequence ID" value="DAD80863.1"/>
    <property type="molecule type" value="Genomic_DNA"/>
</dbReference>
<feature type="domain" description="Baseplate J-like C-terminal" evidence="4">
    <location>
        <begin position="261"/>
        <end position="334"/>
    </location>
</feature>
<feature type="domain" description="Baseplate J-like central" evidence="3">
    <location>
        <begin position="183"/>
        <end position="254"/>
    </location>
</feature>
<accession>A0A8S5MFM5</accession>
<dbReference type="PANTHER" id="PTHR37829:SF3">
    <property type="entry name" value="PROTEIN JAYE-RELATED"/>
    <property type="match status" value="1"/>
</dbReference>
<evidence type="ECO:0000313" key="5">
    <source>
        <dbReference type="EMBL" id="DAD80863.1"/>
    </source>
</evidence>
<comment type="similarity">
    <text evidence="1">Belongs to the Mu gp47/PBSX XkdT family.</text>
</comment>
<evidence type="ECO:0000256" key="1">
    <source>
        <dbReference type="ARBA" id="ARBA00038087"/>
    </source>
</evidence>
<dbReference type="Pfam" id="PF04865">
    <property type="entry name" value="Baseplate_J"/>
    <property type="match status" value="1"/>
</dbReference>
<reference evidence="5" key="1">
    <citation type="journal article" date="2021" name="Proc. Natl. Acad. Sci. U.S.A.">
        <title>A Catalog of Tens of Thousands of Viruses from Human Metagenomes Reveals Hidden Associations with Chronic Diseases.</title>
        <authorList>
            <person name="Tisza M.J."/>
            <person name="Buck C.B."/>
        </authorList>
    </citation>
    <scope>NUCLEOTIDE SEQUENCE</scope>
    <source>
        <strain evidence="5">CtmAU6</strain>
    </source>
</reference>
<dbReference type="PANTHER" id="PTHR37829">
    <property type="entry name" value="PHAGE-LIKE ELEMENT PBSX PROTEIN XKDT"/>
    <property type="match status" value="1"/>
</dbReference>
<dbReference type="InterPro" id="IPR052399">
    <property type="entry name" value="Phage_Baseplate_Assmbl_Protein"/>
</dbReference>
<proteinExistence type="inferred from homology"/>